<name>A0A3M0CQA0_9PROT</name>
<protein>
    <recommendedName>
        <fullName evidence="10">tRNA dimethylallyltransferase</fullName>
        <ecNumber evidence="10">2.5.1.75</ecNumber>
    </recommendedName>
    <alternativeName>
        <fullName evidence="10">Dimethylallyl diphosphate:tRNA dimethylallyltransferase</fullName>
        <shortName evidence="10">DMAPP:tRNA dimethylallyltransferase</shortName>
        <shortName evidence="10">DMATase</shortName>
    </alternativeName>
    <alternativeName>
        <fullName evidence="10">Isopentenyl-diphosphate:tRNA isopentenyltransferase</fullName>
        <shortName evidence="10">IPP transferase</shortName>
        <shortName evidence="10">IPPT</shortName>
        <shortName evidence="10">IPTase</shortName>
    </alternativeName>
</protein>
<keyword evidence="8 10" id="KW-0460">Magnesium</keyword>
<keyword evidence="5 10" id="KW-0819">tRNA processing</keyword>
<comment type="caution">
    <text evidence="14">The sequence shown here is derived from an EMBL/GenBank/DDBJ whole genome shotgun (WGS) entry which is preliminary data.</text>
</comment>
<dbReference type="Pfam" id="PF01715">
    <property type="entry name" value="IPPT"/>
    <property type="match status" value="1"/>
</dbReference>
<proteinExistence type="inferred from homology"/>
<dbReference type="InParanoid" id="A0A3M0CQA0"/>
<comment type="catalytic activity">
    <reaction evidence="9 10 11">
        <text>adenosine(37) in tRNA + dimethylallyl diphosphate = N(6)-dimethylallyladenosine(37) in tRNA + diphosphate</text>
        <dbReference type="Rhea" id="RHEA:26482"/>
        <dbReference type="Rhea" id="RHEA-COMP:10162"/>
        <dbReference type="Rhea" id="RHEA-COMP:10375"/>
        <dbReference type="ChEBI" id="CHEBI:33019"/>
        <dbReference type="ChEBI" id="CHEBI:57623"/>
        <dbReference type="ChEBI" id="CHEBI:74411"/>
        <dbReference type="ChEBI" id="CHEBI:74415"/>
        <dbReference type="EC" id="2.5.1.75"/>
    </reaction>
</comment>
<comment type="function">
    <text evidence="2 10 12">Catalyzes the transfer of a dimethylallyl group onto the adenine at position 37 in tRNAs that read codons beginning with uridine, leading to the formation of N6-(dimethylallyl)adenosine (i(6)A).</text>
</comment>
<gene>
    <name evidence="10" type="primary">miaA</name>
    <name evidence="14" type="ORF">BXY39_0223</name>
</gene>
<dbReference type="EC" id="2.5.1.75" evidence="10"/>
<evidence type="ECO:0000256" key="9">
    <source>
        <dbReference type="ARBA" id="ARBA00049563"/>
    </source>
</evidence>
<comment type="subunit">
    <text evidence="10">Monomer.</text>
</comment>
<dbReference type="PANTHER" id="PTHR11088">
    <property type="entry name" value="TRNA DIMETHYLALLYLTRANSFERASE"/>
    <property type="match status" value="1"/>
</dbReference>
<dbReference type="EMBL" id="REFR01000009">
    <property type="protein sequence ID" value="RMB11741.1"/>
    <property type="molecule type" value="Genomic_DNA"/>
</dbReference>
<evidence type="ECO:0000256" key="7">
    <source>
        <dbReference type="ARBA" id="ARBA00022840"/>
    </source>
</evidence>
<evidence type="ECO:0000256" key="5">
    <source>
        <dbReference type="ARBA" id="ARBA00022694"/>
    </source>
</evidence>
<dbReference type="InterPro" id="IPR027417">
    <property type="entry name" value="P-loop_NTPase"/>
</dbReference>
<evidence type="ECO:0000313" key="15">
    <source>
        <dbReference type="Proteomes" id="UP000271227"/>
    </source>
</evidence>
<dbReference type="InterPro" id="IPR039657">
    <property type="entry name" value="Dimethylallyltransferase"/>
</dbReference>
<keyword evidence="4 10" id="KW-0808">Transferase</keyword>
<evidence type="ECO:0000256" key="3">
    <source>
        <dbReference type="ARBA" id="ARBA00005842"/>
    </source>
</evidence>
<evidence type="ECO:0000256" key="11">
    <source>
        <dbReference type="RuleBase" id="RU003783"/>
    </source>
</evidence>
<dbReference type="Gene3D" id="3.40.50.300">
    <property type="entry name" value="P-loop containing nucleotide triphosphate hydrolases"/>
    <property type="match status" value="1"/>
</dbReference>
<feature type="binding site" evidence="10">
    <location>
        <begin position="10"/>
        <end position="17"/>
    </location>
    <ligand>
        <name>ATP</name>
        <dbReference type="ChEBI" id="CHEBI:30616"/>
    </ligand>
</feature>
<dbReference type="Gene3D" id="1.10.20.140">
    <property type="match status" value="1"/>
</dbReference>
<keyword evidence="15" id="KW-1185">Reference proteome</keyword>
<evidence type="ECO:0000256" key="10">
    <source>
        <dbReference type="HAMAP-Rule" id="MF_00185"/>
    </source>
</evidence>
<feature type="binding site" evidence="10">
    <location>
        <begin position="12"/>
        <end position="17"/>
    </location>
    <ligand>
        <name>substrate</name>
    </ligand>
</feature>
<evidence type="ECO:0000256" key="1">
    <source>
        <dbReference type="ARBA" id="ARBA00001946"/>
    </source>
</evidence>
<dbReference type="AlphaFoldDB" id="A0A3M0CQA0"/>
<dbReference type="HAMAP" id="MF_00185">
    <property type="entry name" value="IPP_trans"/>
    <property type="match status" value="1"/>
</dbReference>
<dbReference type="NCBIfam" id="TIGR00174">
    <property type="entry name" value="miaA"/>
    <property type="match status" value="1"/>
</dbReference>
<evidence type="ECO:0000256" key="2">
    <source>
        <dbReference type="ARBA" id="ARBA00003213"/>
    </source>
</evidence>
<dbReference type="FunCoup" id="A0A3M0CQA0">
    <property type="interactions" value="494"/>
</dbReference>
<feature type="region of interest" description="Interaction with substrate tRNA" evidence="10">
    <location>
        <begin position="35"/>
        <end position="38"/>
    </location>
</feature>
<dbReference type="GO" id="GO:0005524">
    <property type="term" value="F:ATP binding"/>
    <property type="evidence" value="ECO:0007669"/>
    <property type="project" value="UniProtKB-UniRule"/>
</dbReference>
<evidence type="ECO:0000256" key="8">
    <source>
        <dbReference type="ARBA" id="ARBA00022842"/>
    </source>
</evidence>
<sequence>MRKSALFIAGPTASGKSSLALRVAEALGGVVINADSMQVYRDLAVLTARPGPAETARIPHALYGTVDGDEAFSAGAWCQYAMIEVEAAWKEGRLPILVGGTGLYFRTIVEGIATVPDIPVDVRAQVRADMAAYGVGHMYNRLRVADPAMAEKLHAADSQRIARALEVIEATGKSLSHYQERTAPGPLKPLLDQGLLTRWVLNWPRAGLYARCDARFEMMINQGALEEVKALLARGLPDDRPVMRALGVPSLSDYLSGHRDLSVAIERAKVQTRRFAKRQLTWFRHQCTDWQAVDAQDMETKTPDLISFMTRKIN</sequence>
<feature type="site" description="Interaction with substrate tRNA" evidence="10">
    <location>
        <position position="123"/>
    </location>
</feature>
<reference evidence="14 15" key="1">
    <citation type="submission" date="2018-10" db="EMBL/GenBank/DDBJ databases">
        <title>Genomic Encyclopedia of Archaeal and Bacterial Type Strains, Phase II (KMG-II): from individual species to whole genera.</title>
        <authorList>
            <person name="Goeker M."/>
        </authorList>
    </citation>
    <scope>NUCLEOTIDE SEQUENCE [LARGE SCALE GENOMIC DNA]</scope>
    <source>
        <strain evidence="14 15">DSM 25217</strain>
    </source>
</reference>
<dbReference type="GO" id="GO:0006400">
    <property type="term" value="P:tRNA modification"/>
    <property type="evidence" value="ECO:0007669"/>
    <property type="project" value="TreeGrafter"/>
</dbReference>
<feature type="region of interest" description="Interaction with substrate tRNA" evidence="10">
    <location>
        <begin position="159"/>
        <end position="163"/>
    </location>
</feature>
<dbReference type="PANTHER" id="PTHR11088:SF60">
    <property type="entry name" value="TRNA DIMETHYLALLYLTRANSFERASE"/>
    <property type="match status" value="1"/>
</dbReference>
<keyword evidence="6 10" id="KW-0547">Nucleotide-binding</keyword>
<comment type="similarity">
    <text evidence="3 10 13">Belongs to the IPP transferase family.</text>
</comment>
<accession>A0A3M0CQA0</accession>
<organism evidence="14 15">
    <name type="scientific">Eilatimonas milleporae</name>
    <dbReference type="NCBI Taxonomy" id="911205"/>
    <lineage>
        <taxon>Bacteria</taxon>
        <taxon>Pseudomonadati</taxon>
        <taxon>Pseudomonadota</taxon>
        <taxon>Alphaproteobacteria</taxon>
        <taxon>Kordiimonadales</taxon>
        <taxon>Kordiimonadaceae</taxon>
        <taxon>Eilatimonas</taxon>
    </lineage>
</organism>
<dbReference type="OrthoDB" id="9776390at2"/>
<dbReference type="SUPFAM" id="SSF52540">
    <property type="entry name" value="P-loop containing nucleoside triphosphate hydrolases"/>
    <property type="match status" value="1"/>
</dbReference>
<comment type="cofactor">
    <cofactor evidence="1 10">
        <name>Mg(2+)</name>
        <dbReference type="ChEBI" id="CHEBI:18420"/>
    </cofactor>
</comment>
<dbReference type="Proteomes" id="UP000271227">
    <property type="component" value="Unassembled WGS sequence"/>
</dbReference>
<evidence type="ECO:0000256" key="13">
    <source>
        <dbReference type="RuleBase" id="RU003785"/>
    </source>
</evidence>
<evidence type="ECO:0000256" key="6">
    <source>
        <dbReference type="ARBA" id="ARBA00022741"/>
    </source>
</evidence>
<comment type="caution">
    <text evidence="10">Lacks conserved residue(s) required for the propagation of feature annotation.</text>
</comment>
<evidence type="ECO:0000313" key="14">
    <source>
        <dbReference type="EMBL" id="RMB11741.1"/>
    </source>
</evidence>
<evidence type="ECO:0000256" key="12">
    <source>
        <dbReference type="RuleBase" id="RU003784"/>
    </source>
</evidence>
<dbReference type="GO" id="GO:0052381">
    <property type="term" value="F:tRNA dimethylallyltransferase activity"/>
    <property type="evidence" value="ECO:0007669"/>
    <property type="project" value="UniProtKB-UniRule"/>
</dbReference>
<evidence type="ECO:0000256" key="4">
    <source>
        <dbReference type="ARBA" id="ARBA00022679"/>
    </source>
</evidence>
<dbReference type="RefSeq" id="WP_121936988.1">
    <property type="nucleotide sequence ID" value="NZ_REFR01000009.1"/>
</dbReference>
<keyword evidence="7 10" id="KW-0067">ATP-binding</keyword>
<feature type="site" description="Interaction with substrate tRNA" evidence="10">
    <location>
        <position position="101"/>
    </location>
</feature>
<dbReference type="InterPro" id="IPR018022">
    <property type="entry name" value="IPT"/>
</dbReference>